<sequence>MAIVETIVGAILGSALQVLFEKLASLGLSYAQREGALPFSGISIDQLNKWKKMLDTINAVLDDAEDKQLSGKGPVKLWLDDVRDLAYDMEDLLDEFAIQAAEVKSAAKPSTSKSWVNWKFSCCPRDKSSGSNPNPCSLMPETRVQEINGRLEDIVTRKAQLNLIENAVNRSNNTEKRLPSTSLPESQLFGREMEEAELVELLTGESENSNTTLSVVPIFGMGGVGKTALAQQLYNDSSVHSCFETRAWVCVSDVFDVLDITKTILQSITGSSCAGEDLNSLQVKLKDNLSGKKFLVVLDDIWNEKYEKWTVLLKPFEVGARGSKILITTRNLAVASITGASPYTLKELSLDDCTSLLAFHALGEKNFESHPDFETIGKKIAERCKGLPLAAKMLGGVLRNKRNPDEWEAILNNKMWDLPTEKNDEVLLVLKLSYAHLPSYLKRCFAYCAVFPKDYEIERDELVLLWIAEGFLDGQTAEENNLRLGRSYFDELVSRSFLQQANVDVSKFSMHDLLNDLAKSIAGATCFSSGESQLADTICIGKISWKDHFCECCGGRANSVSMLWSSGTKASSSLGFLWCNWKSCALTNVYLVWWSENRVAFAEITLKKPHMVLLDEPSNHLVSHDELLISRSADKL</sequence>
<evidence type="ECO:0000256" key="1">
    <source>
        <dbReference type="ARBA" id="ARBA00022737"/>
    </source>
</evidence>
<keyword evidence="3" id="KW-0611">Plant defense</keyword>
<evidence type="ECO:0000259" key="6">
    <source>
        <dbReference type="Pfam" id="PF18052"/>
    </source>
</evidence>
<keyword evidence="4" id="KW-0067">ATP-binding</keyword>
<name>A0ABM3HJT7_9MYRT</name>
<evidence type="ECO:0000256" key="3">
    <source>
        <dbReference type="ARBA" id="ARBA00022821"/>
    </source>
</evidence>
<protein>
    <submittedName>
        <fullName evidence="9">Disease resistance RPP13-like protein 1 isoform X5</fullName>
    </submittedName>
</protein>
<feature type="domain" description="Disease resistance protein winged helix" evidence="7">
    <location>
        <begin position="450"/>
        <end position="518"/>
    </location>
</feature>
<evidence type="ECO:0000313" key="9">
    <source>
        <dbReference type="RefSeq" id="XP_048136867.1"/>
    </source>
</evidence>
<gene>
    <name evidence="9" type="primary">LOC115733080</name>
</gene>
<dbReference type="InterPro" id="IPR002182">
    <property type="entry name" value="NB-ARC"/>
</dbReference>
<dbReference type="Gene3D" id="1.10.8.430">
    <property type="entry name" value="Helical domain of apoptotic protease-activating factors"/>
    <property type="match status" value="1"/>
</dbReference>
<feature type="domain" description="NB-ARC" evidence="5">
    <location>
        <begin position="211"/>
        <end position="358"/>
    </location>
</feature>
<feature type="domain" description="Disease resistance N-terminal" evidence="6">
    <location>
        <begin position="17"/>
        <end position="110"/>
    </location>
</feature>
<evidence type="ECO:0000256" key="2">
    <source>
        <dbReference type="ARBA" id="ARBA00022741"/>
    </source>
</evidence>
<dbReference type="Pfam" id="PF18052">
    <property type="entry name" value="Rx_N"/>
    <property type="match status" value="1"/>
</dbReference>
<organism evidence="8 9">
    <name type="scientific">Rhodamnia argentea</name>
    <dbReference type="NCBI Taxonomy" id="178133"/>
    <lineage>
        <taxon>Eukaryota</taxon>
        <taxon>Viridiplantae</taxon>
        <taxon>Streptophyta</taxon>
        <taxon>Embryophyta</taxon>
        <taxon>Tracheophyta</taxon>
        <taxon>Spermatophyta</taxon>
        <taxon>Magnoliopsida</taxon>
        <taxon>eudicotyledons</taxon>
        <taxon>Gunneridae</taxon>
        <taxon>Pentapetalae</taxon>
        <taxon>rosids</taxon>
        <taxon>malvids</taxon>
        <taxon>Myrtales</taxon>
        <taxon>Myrtaceae</taxon>
        <taxon>Myrtoideae</taxon>
        <taxon>Myrteae</taxon>
        <taxon>Australasian group</taxon>
        <taxon>Rhodamnia</taxon>
    </lineage>
</organism>
<dbReference type="PANTHER" id="PTHR36766">
    <property type="entry name" value="PLANT BROAD-SPECTRUM MILDEW RESISTANCE PROTEIN RPW8"/>
    <property type="match status" value="1"/>
</dbReference>
<dbReference type="InterPro" id="IPR027417">
    <property type="entry name" value="P-loop_NTPase"/>
</dbReference>
<proteinExistence type="predicted"/>
<evidence type="ECO:0000259" key="7">
    <source>
        <dbReference type="Pfam" id="PF23559"/>
    </source>
</evidence>
<dbReference type="Gene3D" id="1.20.5.4130">
    <property type="match status" value="1"/>
</dbReference>
<accession>A0ABM3HJT7</accession>
<keyword evidence="1" id="KW-0677">Repeat</keyword>
<dbReference type="Gene3D" id="3.40.50.300">
    <property type="entry name" value="P-loop containing nucleotide triphosphate hydrolases"/>
    <property type="match status" value="1"/>
</dbReference>
<dbReference type="Pfam" id="PF23559">
    <property type="entry name" value="WHD_DRP"/>
    <property type="match status" value="1"/>
</dbReference>
<dbReference type="InterPro" id="IPR041118">
    <property type="entry name" value="Rx_N"/>
</dbReference>
<dbReference type="SUPFAM" id="SSF52540">
    <property type="entry name" value="P-loop containing nucleoside triphosphate hydrolases"/>
    <property type="match status" value="1"/>
</dbReference>
<dbReference type="Pfam" id="PF00931">
    <property type="entry name" value="NB-ARC"/>
    <property type="match status" value="1"/>
</dbReference>
<dbReference type="PANTHER" id="PTHR36766:SF51">
    <property type="entry name" value="DISEASE RESISTANCE RPP13-LIKE PROTEIN 1"/>
    <property type="match status" value="1"/>
</dbReference>
<dbReference type="InterPro" id="IPR036388">
    <property type="entry name" value="WH-like_DNA-bd_sf"/>
</dbReference>
<dbReference type="InterPro" id="IPR058922">
    <property type="entry name" value="WHD_DRP"/>
</dbReference>
<evidence type="ECO:0000256" key="4">
    <source>
        <dbReference type="ARBA" id="ARBA00022840"/>
    </source>
</evidence>
<dbReference type="Gene3D" id="1.10.10.10">
    <property type="entry name" value="Winged helix-like DNA-binding domain superfamily/Winged helix DNA-binding domain"/>
    <property type="match status" value="1"/>
</dbReference>
<evidence type="ECO:0000259" key="5">
    <source>
        <dbReference type="Pfam" id="PF00931"/>
    </source>
</evidence>
<keyword evidence="8" id="KW-1185">Reference proteome</keyword>
<dbReference type="GeneID" id="115733080"/>
<dbReference type="Proteomes" id="UP000827889">
    <property type="component" value="Chromosome 6"/>
</dbReference>
<dbReference type="InterPro" id="IPR042197">
    <property type="entry name" value="Apaf_helical"/>
</dbReference>
<reference evidence="9" key="1">
    <citation type="submission" date="2025-08" db="UniProtKB">
        <authorList>
            <consortium name="RefSeq"/>
        </authorList>
    </citation>
    <scope>IDENTIFICATION</scope>
    <source>
        <tissue evidence="9">Leaf</tissue>
    </source>
</reference>
<dbReference type="PRINTS" id="PR00364">
    <property type="entry name" value="DISEASERSIST"/>
</dbReference>
<evidence type="ECO:0000313" key="8">
    <source>
        <dbReference type="Proteomes" id="UP000827889"/>
    </source>
</evidence>
<keyword evidence="2" id="KW-0547">Nucleotide-binding</keyword>
<dbReference type="RefSeq" id="XP_048136867.1">
    <property type="nucleotide sequence ID" value="XM_048280910.1"/>
</dbReference>